<dbReference type="AlphaFoldDB" id="A0A3M7IJ14"/>
<keyword evidence="2" id="KW-0812">Transmembrane</keyword>
<proteinExistence type="predicted"/>
<evidence type="ECO:0000256" key="1">
    <source>
        <dbReference type="SAM" id="MobiDB-lite"/>
    </source>
</evidence>
<feature type="transmembrane region" description="Helical" evidence="2">
    <location>
        <begin position="175"/>
        <end position="192"/>
    </location>
</feature>
<evidence type="ECO:0000313" key="3">
    <source>
        <dbReference type="EMBL" id="RMZ25346.1"/>
    </source>
</evidence>
<comment type="caution">
    <text evidence="3">The sequence shown here is derived from an EMBL/GenBank/DDBJ whole genome shotgun (WGS) entry which is preliminary data.</text>
</comment>
<reference evidence="3 4" key="1">
    <citation type="journal article" date="2018" name="BMC Genomics">
        <title>Genomic evidence for intraspecific hybridization in a clonal and extremely halotolerant yeast.</title>
        <authorList>
            <person name="Gostincar C."/>
            <person name="Stajich J.E."/>
            <person name="Zupancic J."/>
            <person name="Zalar P."/>
            <person name="Gunde-Cimerman N."/>
        </authorList>
    </citation>
    <scope>NUCLEOTIDE SEQUENCE [LARGE SCALE GENOMIC DNA]</scope>
    <source>
        <strain evidence="3 4">EXF-120</strain>
    </source>
</reference>
<evidence type="ECO:0000313" key="4">
    <source>
        <dbReference type="Proteomes" id="UP000281677"/>
    </source>
</evidence>
<dbReference type="Proteomes" id="UP000281677">
    <property type="component" value="Unassembled WGS sequence"/>
</dbReference>
<gene>
    <name evidence="3" type="ORF">D0859_10592</name>
</gene>
<dbReference type="OrthoDB" id="3538998at2759"/>
<protein>
    <submittedName>
        <fullName evidence="3">Uncharacterized protein</fullName>
    </submittedName>
</protein>
<organism evidence="3 4">
    <name type="scientific">Hortaea werneckii</name>
    <name type="common">Black yeast</name>
    <name type="synonym">Cladosporium werneckii</name>
    <dbReference type="NCBI Taxonomy" id="91943"/>
    <lineage>
        <taxon>Eukaryota</taxon>
        <taxon>Fungi</taxon>
        <taxon>Dikarya</taxon>
        <taxon>Ascomycota</taxon>
        <taxon>Pezizomycotina</taxon>
        <taxon>Dothideomycetes</taxon>
        <taxon>Dothideomycetidae</taxon>
        <taxon>Mycosphaerellales</taxon>
        <taxon>Teratosphaeriaceae</taxon>
        <taxon>Hortaea</taxon>
    </lineage>
</organism>
<name>A0A3M7IJ14_HORWE</name>
<dbReference type="VEuPathDB" id="FungiDB:BTJ68_04261"/>
<feature type="compositionally biased region" description="Polar residues" evidence="1">
    <location>
        <begin position="138"/>
        <end position="148"/>
    </location>
</feature>
<keyword evidence="2" id="KW-1133">Transmembrane helix</keyword>
<dbReference type="EMBL" id="QWIT01000360">
    <property type="protein sequence ID" value="RMZ25346.1"/>
    <property type="molecule type" value="Genomic_DNA"/>
</dbReference>
<accession>A0A3M7IJ14</accession>
<feature type="region of interest" description="Disordered" evidence="1">
    <location>
        <begin position="103"/>
        <end position="152"/>
    </location>
</feature>
<feature type="compositionally biased region" description="Low complexity" evidence="1">
    <location>
        <begin position="120"/>
        <end position="137"/>
    </location>
</feature>
<evidence type="ECO:0000256" key="2">
    <source>
        <dbReference type="SAM" id="Phobius"/>
    </source>
</evidence>
<sequence length="198" mass="20283">MHVLVVRKQEPTPGLIRRLFDLCPTVDPRLLLSIMDVVDSLLQTYDPQFEQCTGILQQTSCQNDLGYPDLGYGLTYLTAVPSTAGTGSYSNLPGTLATPTGSLNSAAGSARATAKNGNKADSSSGASSSQGADSSGAENQQPSTTAMNSGGIAGAASSSSVSATTSRASSGMEKLMGVVSLLIYGIACYAFLEGTRVL</sequence>
<keyword evidence="2" id="KW-0472">Membrane</keyword>